<dbReference type="HOGENOM" id="CLU_000445_11_4_7"/>
<keyword evidence="3" id="KW-1133">Transmembrane helix</keyword>
<gene>
    <name evidence="5" type="ordered locus">Arnit_0802</name>
</gene>
<comment type="catalytic activity">
    <reaction evidence="2">
        <text>2 GTP = 3',3'-c-di-GMP + 2 diphosphate</text>
        <dbReference type="Rhea" id="RHEA:24898"/>
        <dbReference type="ChEBI" id="CHEBI:33019"/>
        <dbReference type="ChEBI" id="CHEBI:37565"/>
        <dbReference type="ChEBI" id="CHEBI:58805"/>
        <dbReference type="EC" id="2.7.7.65"/>
    </reaction>
</comment>
<proteinExistence type="predicted"/>
<dbReference type="InterPro" id="IPR000160">
    <property type="entry name" value="GGDEF_dom"/>
</dbReference>
<evidence type="ECO:0000256" key="1">
    <source>
        <dbReference type="ARBA" id="ARBA00012528"/>
    </source>
</evidence>
<dbReference type="PROSITE" id="PS50887">
    <property type="entry name" value="GGDEF"/>
    <property type="match status" value="1"/>
</dbReference>
<dbReference type="CDD" id="cd01949">
    <property type="entry name" value="GGDEF"/>
    <property type="match status" value="1"/>
</dbReference>
<dbReference type="Gene3D" id="3.30.70.270">
    <property type="match status" value="1"/>
</dbReference>
<reference evidence="5 6" key="1">
    <citation type="journal article" date="2010" name="Stand. Genomic Sci.">
        <title>Complete genome sequence of Arcobacter nitrofigilis type strain (CI).</title>
        <authorList>
            <person name="Pati A."/>
            <person name="Gronow S."/>
            <person name="Lapidus A."/>
            <person name="Copeland A."/>
            <person name="Glavina Del Rio T."/>
            <person name="Nolan M."/>
            <person name="Lucas S."/>
            <person name="Tice H."/>
            <person name="Cheng J.F."/>
            <person name="Han C."/>
            <person name="Chertkov O."/>
            <person name="Bruce D."/>
            <person name="Tapia R."/>
            <person name="Goodwin L."/>
            <person name="Pitluck S."/>
            <person name="Liolios K."/>
            <person name="Ivanova N."/>
            <person name="Mavromatis K."/>
            <person name="Chen A."/>
            <person name="Palaniappan K."/>
            <person name="Land M."/>
            <person name="Hauser L."/>
            <person name="Chang Y.J."/>
            <person name="Jeffries C.D."/>
            <person name="Detter J.C."/>
            <person name="Rohde M."/>
            <person name="Goker M."/>
            <person name="Bristow J."/>
            <person name="Eisen J.A."/>
            <person name="Markowitz V."/>
            <person name="Hugenholtz P."/>
            <person name="Klenk H.P."/>
            <person name="Kyrpides N.C."/>
        </authorList>
    </citation>
    <scope>NUCLEOTIDE SEQUENCE [LARGE SCALE GENOMIC DNA]</scope>
    <source>
        <strain evidence="6">ATCC 33309 / DSM 7299 / CCUG 15893 / LMG 7604 / NCTC 12251 / CI</strain>
    </source>
</reference>
<dbReference type="RefSeq" id="WP_013134611.1">
    <property type="nucleotide sequence ID" value="NC_014166.1"/>
</dbReference>
<dbReference type="KEGG" id="ant:Arnit_0802"/>
<accession>D5V2N4</accession>
<sequence length="366" mass="42742">MKKLLKDKTIVFLLPLVIITFLFLYICYNYSMGIYKDIEEKQNNKDIKNFIYALNISTHNTNIKENSYYQEVKKLCENHFDECLIKTTVNSKKLNKERIKIVTYYLNLYLINDLHFFDINNKIILHIKTKSKENIIITSKNSIQIFSSLSIVFLILTIIITNSYQRHILVINDKLEEKVKERTSQISHTIKELEKVNLRLFDLAHTDYLTQIKNRRSFFLHANSLFQNLKKAHKPMSIIMIDIDNFKNFNDTYGHEMGDKVLKLFAKTISNYLSDDAIFGRLGGEEFIIALPYKKIDSTIPIAEDIRKIIENLVIRVPYSELFITASFGVSDSTNAYTIDEIIKSADDMLYDAKSKGKNRVRGRIS</sequence>
<protein>
    <recommendedName>
        <fullName evidence="1">diguanylate cyclase</fullName>
        <ecNumber evidence="1">2.7.7.65</ecNumber>
    </recommendedName>
</protein>
<dbReference type="EMBL" id="CP001999">
    <property type="protein sequence ID" value="ADG92466.1"/>
    <property type="molecule type" value="Genomic_DNA"/>
</dbReference>
<dbReference type="OrthoDB" id="9804955at2"/>
<dbReference type="InterPro" id="IPR029787">
    <property type="entry name" value="Nucleotide_cyclase"/>
</dbReference>
<name>D5V2N4_ARCNC</name>
<dbReference type="SMART" id="SM00267">
    <property type="entry name" value="GGDEF"/>
    <property type="match status" value="1"/>
</dbReference>
<dbReference type="InterPro" id="IPR043128">
    <property type="entry name" value="Rev_trsase/Diguanyl_cyclase"/>
</dbReference>
<dbReference type="GO" id="GO:0052621">
    <property type="term" value="F:diguanylate cyclase activity"/>
    <property type="evidence" value="ECO:0007669"/>
    <property type="project" value="UniProtKB-EC"/>
</dbReference>
<dbReference type="InterPro" id="IPR050469">
    <property type="entry name" value="Diguanylate_Cyclase"/>
</dbReference>
<dbReference type="FunFam" id="3.30.70.270:FF:000001">
    <property type="entry name" value="Diguanylate cyclase domain protein"/>
    <property type="match status" value="1"/>
</dbReference>
<evidence type="ECO:0000313" key="6">
    <source>
        <dbReference type="Proteomes" id="UP000000939"/>
    </source>
</evidence>
<evidence type="ECO:0000313" key="5">
    <source>
        <dbReference type="EMBL" id="ADG92466.1"/>
    </source>
</evidence>
<evidence type="ECO:0000256" key="2">
    <source>
        <dbReference type="ARBA" id="ARBA00034247"/>
    </source>
</evidence>
<dbReference type="PANTHER" id="PTHR45138:SF9">
    <property type="entry name" value="DIGUANYLATE CYCLASE DGCM-RELATED"/>
    <property type="match status" value="1"/>
</dbReference>
<organism evidence="5 6">
    <name type="scientific">Arcobacter nitrofigilis (strain ATCC 33309 / DSM 7299 / CCUG 15893 / LMG 7604 / NCTC 12251 / CI)</name>
    <name type="common">Campylobacter nitrofigilis</name>
    <dbReference type="NCBI Taxonomy" id="572480"/>
    <lineage>
        <taxon>Bacteria</taxon>
        <taxon>Pseudomonadati</taxon>
        <taxon>Campylobacterota</taxon>
        <taxon>Epsilonproteobacteria</taxon>
        <taxon>Campylobacterales</taxon>
        <taxon>Arcobacteraceae</taxon>
        <taxon>Arcobacter</taxon>
    </lineage>
</organism>
<keyword evidence="3" id="KW-0812">Transmembrane</keyword>
<dbReference type="STRING" id="572480.Arnit_0802"/>
<feature type="transmembrane region" description="Helical" evidence="3">
    <location>
        <begin position="12"/>
        <end position="31"/>
    </location>
</feature>
<evidence type="ECO:0000259" key="4">
    <source>
        <dbReference type="PROSITE" id="PS50887"/>
    </source>
</evidence>
<dbReference type="Pfam" id="PF00990">
    <property type="entry name" value="GGDEF"/>
    <property type="match status" value="1"/>
</dbReference>
<dbReference type="Proteomes" id="UP000000939">
    <property type="component" value="Chromosome"/>
</dbReference>
<keyword evidence="6" id="KW-1185">Reference proteome</keyword>
<dbReference type="AlphaFoldDB" id="D5V2N4"/>
<dbReference type="NCBIfam" id="TIGR00254">
    <property type="entry name" value="GGDEF"/>
    <property type="match status" value="1"/>
</dbReference>
<dbReference type="PANTHER" id="PTHR45138">
    <property type="entry name" value="REGULATORY COMPONENTS OF SENSORY TRANSDUCTION SYSTEM"/>
    <property type="match status" value="1"/>
</dbReference>
<dbReference type="SUPFAM" id="SSF55073">
    <property type="entry name" value="Nucleotide cyclase"/>
    <property type="match status" value="1"/>
</dbReference>
<keyword evidence="3" id="KW-0472">Membrane</keyword>
<evidence type="ECO:0000256" key="3">
    <source>
        <dbReference type="SAM" id="Phobius"/>
    </source>
</evidence>
<feature type="transmembrane region" description="Helical" evidence="3">
    <location>
        <begin position="145"/>
        <end position="164"/>
    </location>
</feature>
<feature type="domain" description="GGDEF" evidence="4">
    <location>
        <begin position="234"/>
        <end position="366"/>
    </location>
</feature>
<dbReference type="EC" id="2.7.7.65" evidence="1"/>
<dbReference type="eggNOG" id="COG3706">
    <property type="taxonomic scope" value="Bacteria"/>
</dbReference>